<dbReference type="OrthoDB" id="5443558at2"/>
<dbReference type="EMBL" id="JACIED010000002">
    <property type="protein sequence ID" value="MBB4007568.1"/>
    <property type="molecule type" value="Genomic_DNA"/>
</dbReference>
<dbReference type="Proteomes" id="UP000185598">
    <property type="component" value="Unassembled WGS sequence"/>
</dbReference>
<reference evidence="1 4" key="2">
    <citation type="submission" date="2020-08" db="EMBL/GenBank/DDBJ databases">
        <title>Genomic Encyclopedia of Type Strains, Phase IV (KMG-IV): sequencing the most valuable type-strain genomes for metagenomic binning, comparative biology and taxonomic classification.</title>
        <authorList>
            <person name="Goeker M."/>
        </authorList>
    </citation>
    <scope>NUCLEOTIDE SEQUENCE [LARGE SCALE GENOMIC DNA]</scope>
    <source>
        <strain evidence="1 4">DSM 100021</strain>
    </source>
</reference>
<dbReference type="RefSeq" id="WP_075617009.1">
    <property type="nucleotide sequence ID" value="NZ_JACIED010000002.1"/>
</dbReference>
<evidence type="ECO:0000313" key="3">
    <source>
        <dbReference type="Proteomes" id="UP000185598"/>
    </source>
</evidence>
<dbReference type="AlphaFoldDB" id="A0A1Q9A079"/>
<proteinExistence type="predicted"/>
<dbReference type="STRING" id="887144.BJF91_03530"/>
<dbReference type="Proteomes" id="UP000544107">
    <property type="component" value="Unassembled WGS sequence"/>
</dbReference>
<protein>
    <submittedName>
        <fullName evidence="2">Uncharacterized protein</fullName>
    </submittedName>
</protein>
<name>A0A1Q9A079_9HYPH</name>
<reference evidence="2 3" key="1">
    <citation type="submission" date="2016-09" db="EMBL/GenBank/DDBJ databases">
        <title>Rhizobium oryziradicis sp. nov., isolated from the root of rice.</title>
        <authorList>
            <person name="Zhao J."/>
            <person name="Zhang X."/>
        </authorList>
    </citation>
    <scope>NUCLEOTIDE SEQUENCE [LARGE SCALE GENOMIC DNA]</scope>
    <source>
        <strain evidence="2 3">14971</strain>
    </source>
</reference>
<sequence>MIKRPYNICIVEPVGFTHSMVFLEVAEALDYSLKALGYPTALSTNRIGGDATNIILGAHLLPVKDLKALPPGTVIVNAEPLSATEALIRDRVLACLDAGLEIWDYSPANIEFLNKIGAGQAVKYLQFGYQKELDRLSPAPVQDVDVLFYGSMNDRRAKVLYGLQDRGLVIQHLFNVYGTERDAWIARTKVVLNMHLLESQIFEVVRVFYLLINGVAVIGEVNGQETQIEQRFADGIVAAPYEELIDATERLVRDPNRLARQRALARAAIAPFPQVGFTQKLL</sequence>
<accession>A0A1Q9A079</accession>
<comment type="caution">
    <text evidence="2">The sequence shown here is derived from an EMBL/GenBank/DDBJ whole genome shotgun (WGS) entry which is preliminary data.</text>
</comment>
<dbReference type="EMBL" id="MKIN01000027">
    <property type="protein sequence ID" value="OLP47830.1"/>
    <property type="molecule type" value="Genomic_DNA"/>
</dbReference>
<organism evidence="2 3">
    <name type="scientific">Allorhizobium taibaishanense</name>
    <dbReference type="NCBI Taxonomy" id="887144"/>
    <lineage>
        <taxon>Bacteria</taxon>
        <taxon>Pseudomonadati</taxon>
        <taxon>Pseudomonadota</taxon>
        <taxon>Alphaproteobacteria</taxon>
        <taxon>Hyphomicrobiales</taxon>
        <taxon>Rhizobiaceae</taxon>
        <taxon>Rhizobium/Agrobacterium group</taxon>
        <taxon>Allorhizobium</taxon>
    </lineage>
</organism>
<keyword evidence="3" id="KW-1185">Reference proteome</keyword>
<evidence type="ECO:0000313" key="1">
    <source>
        <dbReference type="EMBL" id="MBB4007568.1"/>
    </source>
</evidence>
<evidence type="ECO:0000313" key="4">
    <source>
        <dbReference type="Proteomes" id="UP000544107"/>
    </source>
</evidence>
<evidence type="ECO:0000313" key="2">
    <source>
        <dbReference type="EMBL" id="OLP47830.1"/>
    </source>
</evidence>
<gene>
    <name evidence="2" type="ORF">BJF91_03530</name>
    <name evidence="1" type="ORF">GGQ71_001831</name>
</gene>